<sequence>GSNPMKSIGLMIAIPMIMIIIGLLPLLSSNKLVWLAADIANSHVAFIRSYFKENSDSEAFKENSDSETFKENSDSETFKEQMIKIQIKNRDPE</sequence>
<keyword evidence="2" id="KW-1185">Reference proteome</keyword>
<comment type="caution">
    <text evidence="1">The sequence shown here is derived from an EMBL/GenBank/DDBJ whole genome shotgun (WGS) entry which is preliminary data.</text>
</comment>
<reference evidence="1" key="1">
    <citation type="submission" date="2021-06" db="EMBL/GenBank/DDBJ databases">
        <authorList>
            <person name="Kallberg Y."/>
            <person name="Tangrot J."/>
            <person name="Rosling A."/>
        </authorList>
    </citation>
    <scope>NUCLEOTIDE SEQUENCE</scope>
    <source>
        <strain evidence="1">28 12/20/2015</strain>
    </source>
</reference>
<gene>
    <name evidence="1" type="ORF">SPELUC_LOCUS7487</name>
</gene>
<feature type="non-terminal residue" evidence="1">
    <location>
        <position position="1"/>
    </location>
</feature>
<accession>A0ACA9MV92</accession>
<protein>
    <submittedName>
        <fullName evidence="1">1218_t:CDS:1</fullName>
    </submittedName>
</protein>
<proteinExistence type="predicted"/>
<dbReference type="Proteomes" id="UP000789366">
    <property type="component" value="Unassembled WGS sequence"/>
</dbReference>
<evidence type="ECO:0000313" key="2">
    <source>
        <dbReference type="Proteomes" id="UP000789366"/>
    </source>
</evidence>
<dbReference type="EMBL" id="CAJVPW010009940">
    <property type="protein sequence ID" value="CAG8610669.1"/>
    <property type="molecule type" value="Genomic_DNA"/>
</dbReference>
<name>A0ACA9MV92_9GLOM</name>
<evidence type="ECO:0000313" key="1">
    <source>
        <dbReference type="EMBL" id="CAG8610669.1"/>
    </source>
</evidence>
<organism evidence="1 2">
    <name type="scientific">Cetraspora pellucida</name>
    <dbReference type="NCBI Taxonomy" id="1433469"/>
    <lineage>
        <taxon>Eukaryota</taxon>
        <taxon>Fungi</taxon>
        <taxon>Fungi incertae sedis</taxon>
        <taxon>Mucoromycota</taxon>
        <taxon>Glomeromycotina</taxon>
        <taxon>Glomeromycetes</taxon>
        <taxon>Diversisporales</taxon>
        <taxon>Gigasporaceae</taxon>
        <taxon>Cetraspora</taxon>
    </lineage>
</organism>